<dbReference type="GO" id="GO:0004474">
    <property type="term" value="F:malate synthase activity"/>
    <property type="evidence" value="ECO:0007669"/>
    <property type="project" value="UniProtKB-EC"/>
</dbReference>
<dbReference type="InterPro" id="IPR001465">
    <property type="entry name" value="Malate_synthase_TIM"/>
</dbReference>
<keyword evidence="5 9" id="KW-0808">Transferase</keyword>
<dbReference type="GO" id="GO:0006099">
    <property type="term" value="P:tricarboxylic acid cycle"/>
    <property type="evidence" value="ECO:0007669"/>
    <property type="project" value="UniProtKB-KW"/>
</dbReference>
<keyword evidence="4 9" id="KW-0816">Tricarboxylic acid cycle</keyword>
<dbReference type="AlphaFoldDB" id="A0A1H1VGN0"/>
<dbReference type="FunFam" id="3.20.20.360:FF:000001">
    <property type="entry name" value="Malate synthase"/>
    <property type="match status" value="1"/>
</dbReference>
<evidence type="ECO:0000313" key="14">
    <source>
        <dbReference type="EMBL" id="SDS83269.1"/>
    </source>
</evidence>
<dbReference type="InterPro" id="IPR046363">
    <property type="entry name" value="MS_N_TIM-barrel_dom"/>
</dbReference>
<keyword evidence="13" id="KW-0012">Acyltransferase</keyword>
<gene>
    <name evidence="13" type="ORF">BCL57_000058</name>
    <name evidence="14" type="ORF">SAMN04489721_1990</name>
</gene>
<dbReference type="CDD" id="cd00727">
    <property type="entry name" value="malate_synt_A"/>
    <property type="match status" value="1"/>
</dbReference>
<reference evidence="15" key="1">
    <citation type="submission" date="2016-10" db="EMBL/GenBank/DDBJ databases">
        <authorList>
            <person name="Varghese N."/>
            <person name="Submissions S."/>
        </authorList>
    </citation>
    <scope>NUCLEOTIDE SEQUENCE [LARGE SCALE GENOMIC DNA]</scope>
    <source>
        <strain evidence="15">CPCC 202695</strain>
    </source>
</reference>
<dbReference type="Gene3D" id="1.20.1220.12">
    <property type="entry name" value="Malate synthase, domain III"/>
    <property type="match status" value="1"/>
</dbReference>
<evidence type="ECO:0000256" key="6">
    <source>
        <dbReference type="ARBA" id="ARBA00047918"/>
    </source>
</evidence>
<evidence type="ECO:0000256" key="1">
    <source>
        <dbReference type="ARBA" id="ARBA00006394"/>
    </source>
</evidence>
<dbReference type="Pfam" id="PF20656">
    <property type="entry name" value="MS_N"/>
    <property type="match status" value="1"/>
</dbReference>
<evidence type="ECO:0000256" key="2">
    <source>
        <dbReference type="ARBA" id="ARBA00012636"/>
    </source>
</evidence>
<dbReference type="NCBIfam" id="TIGR01344">
    <property type="entry name" value="malate_syn_A"/>
    <property type="match status" value="1"/>
</dbReference>
<comment type="pathway">
    <text evidence="9">Carbohydrate metabolism; glyoxylate cycle; (S)-malate from isocitrate: step 2/2.</text>
</comment>
<dbReference type="EC" id="2.3.3.9" evidence="2 9"/>
<dbReference type="EMBL" id="SODL02000001">
    <property type="protein sequence ID" value="MCP2365916.1"/>
    <property type="molecule type" value="Genomic_DNA"/>
</dbReference>
<dbReference type="EMBL" id="LT629755">
    <property type="protein sequence ID" value="SDS83269.1"/>
    <property type="molecule type" value="Genomic_DNA"/>
</dbReference>
<evidence type="ECO:0000313" key="15">
    <source>
        <dbReference type="Proteomes" id="UP000199482"/>
    </source>
</evidence>
<dbReference type="RefSeq" id="WP_092671660.1">
    <property type="nucleotide sequence ID" value="NZ_BMDN01000001.1"/>
</dbReference>
<evidence type="ECO:0000259" key="11">
    <source>
        <dbReference type="Pfam" id="PF20656"/>
    </source>
</evidence>
<dbReference type="Proteomes" id="UP000199482">
    <property type="component" value="Chromosome I"/>
</dbReference>
<evidence type="ECO:0000256" key="5">
    <source>
        <dbReference type="ARBA" id="ARBA00022679"/>
    </source>
</evidence>
<feature type="active site" description="Proton donor" evidence="8">
    <location>
        <position position="447"/>
    </location>
</feature>
<dbReference type="InterPro" id="IPR011076">
    <property type="entry name" value="Malate_synth_sf"/>
</dbReference>
<feature type="domain" description="Malate synthase TIM barrel" evidence="10">
    <location>
        <begin position="159"/>
        <end position="405"/>
    </location>
</feature>
<comment type="similarity">
    <text evidence="1 9">Belongs to the malate synthase family.</text>
</comment>
<dbReference type="Gene3D" id="3.20.20.360">
    <property type="entry name" value="Malate synthase, domain 3"/>
    <property type="match status" value="1"/>
</dbReference>
<comment type="catalytic activity">
    <reaction evidence="6 9">
        <text>glyoxylate + acetyl-CoA + H2O = (S)-malate + CoA + H(+)</text>
        <dbReference type="Rhea" id="RHEA:18181"/>
        <dbReference type="ChEBI" id="CHEBI:15377"/>
        <dbReference type="ChEBI" id="CHEBI:15378"/>
        <dbReference type="ChEBI" id="CHEBI:15589"/>
        <dbReference type="ChEBI" id="CHEBI:36655"/>
        <dbReference type="ChEBI" id="CHEBI:57287"/>
        <dbReference type="ChEBI" id="CHEBI:57288"/>
        <dbReference type="EC" id="2.3.3.9"/>
    </reaction>
</comment>
<reference evidence="13" key="3">
    <citation type="submission" date="2022-06" db="EMBL/GenBank/DDBJ databases">
        <title>Genomic Encyclopedia of Type Strains, Phase III (KMG-III): the genomes of soil and plant-associated and newly described type strains.</title>
        <authorList>
            <person name="Whitman W."/>
        </authorList>
    </citation>
    <scope>NUCLEOTIDE SEQUENCE</scope>
    <source>
        <strain evidence="13">CPCC 202695</strain>
    </source>
</reference>
<dbReference type="Pfam" id="PF20659">
    <property type="entry name" value="MS_C"/>
    <property type="match status" value="1"/>
</dbReference>
<keyword evidence="16" id="KW-1185">Reference proteome</keyword>
<evidence type="ECO:0000256" key="4">
    <source>
        <dbReference type="ARBA" id="ARBA00022532"/>
    </source>
</evidence>
<feature type="active site" description="Proton acceptor" evidence="8">
    <location>
        <position position="163"/>
    </location>
</feature>
<dbReference type="PANTHER" id="PTHR42902">
    <property type="entry name" value="MALATE SYNTHASE"/>
    <property type="match status" value="1"/>
</dbReference>
<dbReference type="Pfam" id="PF01274">
    <property type="entry name" value="MS_TIM-barrel"/>
    <property type="match status" value="1"/>
</dbReference>
<dbReference type="SUPFAM" id="SSF51645">
    <property type="entry name" value="Malate synthase G"/>
    <property type="match status" value="1"/>
</dbReference>
<dbReference type="FunFam" id="1.20.1220.12:FF:000001">
    <property type="entry name" value="Malate synthase"/>
    <property type="match status" value="1"/>
</dbReference>
<evidence type="ECO:0000256" key="3">
    <source>
        <dbReference type="ARBA" id="ARBA00022435"/>
    </source>
</evidence>
<evidence type="ECO:0000313" key="13">
    <source>
        <dbReference type="EMBL" id="MCP2365916.1"/>
    </source>
</evidence>
<evidence type="ECO:0000313" key="16">
    <source>
        <dbReference type="Proteomes" id="UP000893823"/>
    </source>
</evidence>
<dbReference type="GO" id="GO:0005737">
    <property type="term" value="C:cytoplasm"/>
    <property type="evidence" value="ECO:0007669"/>
    <property type="project" value="TreeGrafter"/>
</dbReference>
<dbReference type="PROSITE" id="PS00510">
    <property type="entry name" value="MALATE_SYNTHASE"/>
    <property type="match status" value="1"/>
</dbReference>
<dbReference type="Proteomes" id="UP000893823">
    <property type="component" value="Unassembled WGS sequence"/>
</dbReference>
<protein>
    <recommendedName>
        <fullName evidence="7 9">Malate synthase</fullName>
        <ecNumber evidence="2 9">2.3.3.9</ecNumber>
    </recommendedName>
</protein>
<dbReference type="PANTHER" id="PTHR42902:SF1">
    <property type="entry name" value="MALATE SYNTHASE 1-RELATED"/>
    <property type="match status" value="1"/>
</dbReference>
<dbReference type="InterPro" id="IPR048356">
    <property type="entry name" value="MS_N"/>
</dbReference>
<evidence type="ECO:0000259" key="10">
    <source>
        <dbReference type="Pfam" id="PF01274"/>
    </source>
</evidence>
<dbReference type="OrthoDB" id="9768429at2"/>
<feature type="domain" description="Malate synthase N-terminal" evidence="11">
    <location>
        <begin position="14"/>
        <end position="65"/>
    </location>
</feature>
<dbReference type="InterPro" id="IPR006252">
    <property type="entry name" value="Malate_synthA"/>
</dbReference>
<proteinExistence type="inferred from homology"/>
<keyword evidence="3 9" id="KW-0329">Glyoxylate bypass</keyword>
<dbReference type="GO" id="GO:0006097">
    <property type="term" value="P:glyoxylate cycle"/>
    <property type="evidence" value="ECO:0007669"/>
    <property type="project" value="UniProtKB-UniPathway"/>
</dbReference>
<sequence>MTIEIARADDVAGGEEILADDALAFVEELHHRFDARRRERLEARRERRDRIARGEERLGFLAETADVRSGDWSVPPPPPALVDRRVEITGPAAPAKMAINALNSGARVWLADLEDACSPTWANIVGSIRNLRDAARGTLAFTSPEGKEYALRDDIRRPTVVTRPRGWHLPEKHVLVDGERASASLVDFGLHAFHTAQLLIDRGDAPFYYLPKLESHLEARLWNDVFSFAEERMSLAPGTIRATVLIETIPAAFEMDEILYELRDHASGLNAGRWDYLFSIIKVFRDAGPEFVVPDRASVAMTAPFMRAYTELLVKTCHRRGAVAMGGMAAFVPNRADPEATAVAFEKVRADKAREADDGFDGSWVAHPDLVPVCREVFDGVLGDRPNQLDRQRPEVEVSAAELLDVAATGGQVTEAGLRTNLSVAVAYLAVWLSGNGAVALHSLMEDAATAEISRSQVWQQLRHETVLADSGRRLTPALVREVLDDEVAALRADVPPDRFTAHYEPAARLVADLCLADEYVDFLTLPAYELLE</sequence>
<feature type="domain" description="Malate synthase C-terminal" evidence="12">
    <location>
        <begin position="413"/>
        <end position="531"/>
    </location>
</feature>
<dbReference type="InterPro" id="IPR019830">
    <property type="entry name" value="Malate_synthase_CS"/>
</dbReference>
<evidence type="ECO:0000259" key="12">
    <source>
        <dbReference type="Pfam" id="PF20659"/>
    </source>
</evidence>
<evidence type="ECO:0000256" key="7">
    <source>
        <dbReference type="ARBA" id="ARBA00068441"/>
    </source>
</evidence>
<evidence type="ECO:0000256" key="9">
    <source>
        <dbReference type="RuleBase" id="RU000555"/>
    </source>
</evidence>
<dbReference type="STRING" id="589382.SAMN04489721_1990"/>
<evidence type="ECO:0000256" key="8">
    <source>
        <dbReference type="PIRSR" id="PIRSR001363-1"/>
    </source>
</evidence>
<dbReference type="InterPro" id="IPR048355">
    <property type="entry name" value="MS_C"/>
</dbReference>
<reference evidence="14" key="2">
    <citation type="submission" date="2016-10" db="EMBL/GenBank/DDBJ databases">
        <authorList>
            <person name="de Groot N.N."/>
        </authorList>
    </citation>
    <scope>NUCLEOTIDE SEQUENCE [LARGE SCALE GENOMIC DNA]</scope>
    <source>
        <strain evidence="14">CPCC 202695</strain>
    </source>
</reference>
<dbReference type="UniPathway" id="UPA00703">
    <property type="reaction ID" value="UER00720"/>
</dbReference>
<organism evidence="14 15">
    <name type="scientific">Agromyces flavus</name>
    <dbReference type="NCBI Taxonomy" id="589382"/>
    <lineage>
        <taxon>Bacteria</taxon>
        <taxon>Bacillati</taxon>
        <taxon>Actinomycetota</taxon>
        <taxon>Actinomycetes</taxon>
        <taxon>Micrococcales</taxon>
        <taxon>Microbacteriaceae</taxon>
        <taxon>Agromyces</taxon>
    </lineage>
</organism>
<dbReference type="PIRSF" id="PIRSF001363">
    <property type="entry name" value="Malate_synth"/>
    <property type="match status" value="1"/>
</dbReference>
<accession>A0A1H1VGN0</accession>
<name>A0A1H1VGN0_9MICO</name>
<dbReference type="InterPro" id="IPR044856">
    <property type="entry name" value="Malate_synth_C_sf"/>
</dbReference>